<keyword evidence="2" id="KW-0472">Membrane</keyword>
<dbReference type="Proteomes" id="UP001172102">
    <property type="component" value="Unassembled WGS sequence"/>
</dbReference>
<evidence type="ECO:0000256" key="3">
    <source>
        <dbReference type="SAM" id="SignalP"/>
    </source>
</evidence>
<feature type="transmembrane region" description="Helical" evidence="2">
    <location>
        <begin position="211"/>
        <end position="231"/>
    </location>
</feature>
<proteinExistence type="predicted"/>
<accession>A0AA40B1V2</accession>
<comment type="caution">
    <text evidence="4">The sequence shown here is derived from an EMBL/GenBank/DDBJ whole genome shotgun (WGS) entry which is preliminary data.</text>
</comment>
<feature type="region of interest" description="Disordered" evidence="1">
    <location>
        <begin position="576"/>
        <end position="610"/>
    </location>
</feature>
<feature type="chain" id="PRO_5041429758" evidence="3">
    <location>
        <begin position="22"/>
        <end position="804"/>
    </location>
</feature>
<keyword evidence="2" id="KW-1133">Transmembrane helix</keyword>
<sequence length="804" mass="88549">MLTVKPLGFLLGASLTACVVADAGDDFSNNLISDLAPYSVGWADNIILAVAPLGILTAIVSAIRVGGPSWLKTIIGRARENRAVAESELMSSTSHEVCELWNGQEVVRVMGAGPIREFIVLTCEESIIHENQLKKATAIEADTARQSGLQPQDPEKALPVLDAQGVVAPQSGTAESHATPRKRLVAVIRNTNVCTPNLTLNIHSQISRRELYVVSLIGVTLQLGVLVYFGITTEFSTLRFTLLKDGNLVAGYALPCAVVGTVLLVASMLICAHVVENSTSEMRYRPVDGMEARVVWLQRSETVNDQAFDSFAIFPAQTQTVITTSRRAPRRRLAAPWWPKQKEAEATRIEVEEVAAVVGALVGICGFIVQFVGLRSMHWSASAAQLGATIIMSIFRASVRRNLSKNPQSQPLLPGHEMDWLAMALGDCANEFWLNKSGRPWDWRVVAVEDPSKSEKLQRESGTAGRDLGESMSHRATLTRRDLGALADWYGPASADAIALARAIEATLNAFDDLIDRDGKEFIWSLPALKPFDAPNREPIAFRVQRQEDGNWVTYADEIEAALSLWLYSVHERENPKSSVERDRGEEGGDAAPPNAKLLRPRGDEWLRSKGSPAKRSLRLLGSYNHVLQQDLRLWMPDGSARVIRVGQDEDKATDESKMIEMEKHRIVGHASGWTDSGSPEESRIRLNKTPLPDQHSAVYEPTMNTILATESYSPLKTLFIQHMFATFMWATAKTIEKPIADSADIRITEVDDEANGVLRRRSFALHTGRLSKMAQDIQSTGLGSLEEVYLCILPPLSMENKLP</sequence>
<protein>
    <submittedName>
        <fullName evidence="4">Uncharacterized protein</fullName>
    </submittedName>
</protein>
<dbReference type="PROSITE" id="PS51257">
    <property type="entry name" value="PROKAR_LIPOPROTEIN"/>
    <property type="match status" value="1"/>
</dbReference>
<dbReference type="AlphaFoldDB" id="A0AA40B1V2"/>
<evidence type="ECO:0000313" key="4">
    <source>
        <dbReference type="EMBL" id="KAK0726114.1"/>
    </source>
</evidence>
<evidence type="ECO:0000313" key="5">
    <source>
        <dbReference type="Proteomes" id="UP001172102"/>
    </source>
</evidence>
<keyword evidence="3" id="KW-0732">Signal</keyword>
<organism evidence="4 5">
    <name type="scientific">Lasiosphaeris hirsuta</name>
    <dbReference type="NCBI Taxonomy" id="260670"/>
    <lineage>
        <taxon>Eukaryota</taxon>
        <taxon>Fungi</taxon>
        <taxon>Dikarya</taxon>
        <taxon>Ascomycota</taxon>
        <taxon>Pezizomycotina</taxon>
        <taxon>Sordariomycetes</taxon>
        <taxon>Sordariomycetidae</taxon>
        <taxon>Sordariales</taxon>
        <taxon>Lasiosphaeriaceae</taxon>
        <taxon>Lasiosphaeris</taxon>
    </lineage>
</organism>
<dbReference type="EMBL" id="JAUKUA010000002">
    <property type="protein sequence ID" value="KAK0726114.1"/>
    <property type="molecule type" value="Genomic_DNA"/>
</dbReference>
<feature type="transmembrane region" description="Helical" evidence="2">
    <location>
        <begin position="47"/>
        <end position="67"/>
    </location>
</feature>
<keyword evidence="5" id="KW-1185">Reference proteome</keyword>
<feature type="transmembrane region" description="Helical" evidence="2">
    <location>
        <begin position="354"/>
        <end position="373"/>
    </location>
</feature>
<evidence type="ECO:0000256" key="1">
    <source>
        <dbReference type="SAM" id="MobiDB-lite"/>
    </source>
</evidence>
<evidence type="ECO:0000256" key="2">
    <source>
        <dbReference type="SAM" id="Phobius"/>
    </source>
</evidence>
<gene>
    <name evidence="4" type="ORF">B0H67DRAFT_480204</name>
</gene>
<name>A0AA40B1V2_9PEZI</name>
<keyword evidence="2" id="KW-0812">Transmembrane</keyword>
<feature type="compositionally biased region" description="Basic and acidic residues" evidence="1">
    <location>
        <begin position="576"/>
        <end position="587"/>
    </location>
</feature>
<feature type="signal peptide" evidence="3">
    <location>
        <begin position="1"/>
        <end position="21"/>
    </location>
</feature>
<feature type="non-terminal residue" evidence="4">
    <location>
        <position position="804"/>
    </location>
</feature>
<reference evidence="4" key="1">
    <citation type="submission" date="2023-06" db="EMBL/GenBank/DDBJ databases">
        <title>Genome-scale phylogeny and comparative genomics of the fungal order Sordariales.</title>
        <authorList>
            <consortium name="Lawrence Berkeley National Laboratory"/>
            <person name="Hensen N."/>
            <person name="Bonometti L."/>
            <person name="Westerberg I."/>
            <person name="Brannstrom I.O."/>
            <person name="Guillou S."/>
            <person name="Cros-Aarteil S."/>
            <person name="Calhoun S."/>
            <person name="Haridas S."/>
            <person name="Kuo A."/>
            <person name="Mondo S."/>
            <person name="Pangilinan J."/>
            <person name="Riley R."/>
            <person name="Labutti K."/>
            <person name="Andreopoulos B."/>
            <person name="Lipzen A."/>
            <person name="Chen C."/>
            <person name="Yanf M."/>
            <person name="Daum C."/>
            <person name="Ng V."/>
            <person name="Clum A."/>
            <person name="Steindorff A."/>
            <person name="Ohm R."/>
            <person name="Martin F."/>
            <person name="Silar P."/>
            <person name="Natvig D."/>
            <person name="Lalanne C."/>
            <person name="Gautier V."/>
            <person name="Ament-Velasquez S.L."/>
            <person name="Kruys A."/>
            <person name="Hutchinson M.I."/>
            <person name="Powell A.J."/>
            <person name="Barry K."/>
            <person name="Miller A.N."/>
            <person name="Grigoriev I.V."/>
            <person name="Debuchy R."/>
            <person name="Gladieux P."/>
            <person name="Thoren M.H."/>
            <person name="Johannesson H."/>
        </authorList>
    </citation>
    <scope>NUCLEOTIDE SEQUENCE</scope>
    <source>
        <strain evidence="4">SMH4607-1</strain>
    </source>
</reference>
<feature type="transmembrane region" description="Helical" evidence="2">
    <location>
        <begin position="251"/>
        <end position="275"/>
    </location>
</feature>